<dbReference type="InterPro" id="IPR050595">
    <property type="entry name" value="Bact_response_regulator"/>
</dbReference>
<sequence length="128" mass="14028">MSLKDIVHIMVVDDHITSRMMTVESLQEMGVKNIQIAKDGRDAFTKLSTQPVHLVISDVFMPDVDGLALLKAVRAHPKLSKLGFILLTGKRDYEVITKAQALGANNVLAKPIDKAGLRRAIEGVIGRL</sequence>
<keyword evidence="1 2" id="KW-0597">Phosphoprotein</keyword>
<dbReference type="EMBL" id="PDVP01000013">
    <property type="protein sequence ID" value="PHP65696.1"/>
    <property type="molecule type" value="Genomic_DNA"/>
</dbReference>
<dbReference type="OrthoDB" id="9786548at2"/>
<evidence type="ECO:0000313" key="4">
    <source>
        <dbReference type="EMBL" id="PHP65696.1"/>
    </source>
</evidence>
<dbReference type="InterPro" id="IPR001789">
    <property type="entry name" value="Sig_transdc_resp-reg_receiver"/>
</dbReference>
<organism evidence="4 5">
    <name type="scientific">Zhengella mangrovi</name>
    <dbReference type="NCBI Taxonomy" id="1982044"/>
    <lineage>
        <taxon>Bacteria</taxon>
        <taxon>Pseudomonadati</taxon>
        <taxon>Pseudomonadota</taxon>
        <taxon>Alphaproteobacteria</taxon>
        <taxon>Hyphomicrobiales</taxon>
        <taxon>Notoacmeibacteraceae</taxon>
        <taxon>Zhengella</taxon>
    </lineage>
</organism>
<dbReference type="Pfam" id="PF00072">
    <property type="entry name" value="Response_reg"/>
    <property type="match status" value="1"/>
</dbReference>
<dbReference type="PANTHER" id="PTHR44591:SF23">
    <property type="entry name" value="CHEY SUBFAMILY"/>
    <property type="match status" value="1"/>
</dbReference>
<accession>A0A2G1QJK3</accession>
<gene>
    <name evidence="4" type="ORF">CSC94_17765</name>
</gene>
<dbReference type="InterPro" id="IPR011006">
    <property type="entry name" value="CheY-like_superfamily"/>
</dbReference>
<feature type="domain" description="Response regulatory" evidence="3">
    <location>
        <begin position="8"/>
        <end position="125"/>
    </location>
</feature>
<evidence type="ECO:0000256" key="2">
    <source>
        <dbReference type="PROSITE-ProRule" id="PRU00169"/>
    </source>
</evidence>
<dbReference type="AlphaFoldDB" id="A0A2G1QJK3"/>
<evidence type="ECO:0000256" key="1">
    <source>
        <dbReference type="ARBA" id="ARBA00022553"/>
    </source>
</evidence>
<reference evidence="4 5" key="1">
    <citation type="submission" date="2017-10" db="EMBL/GenBank/DDBJ databases">
        <title>Sedimentibacterium mangrovi gen. nov., sp. nov., a novel member of family Phyllobacteriacea isolated from mangrove sediment.</title>
        <authorList>
            <person name="Liao H."/>
            <person name="Tian Y."/>
        </authorList>
    </citation>
    <scope>NUCLEOTIDE SEQUENCE [LARGE SCALE GENOMIC DNA]</scope>
    <source>
        <strain evidence="4 5">X9-2-2</strain>
    </source>
</reference>
<evidence type="ECO:0000313" key="5">
    <source>
        <dbReference type="Proteomes" id="UP000221168"/>
    </source>
</evidence>
<dbReference type="PROSITE" id="PS50110">
    <property type="entry name" value="RESPONSE_REGULATORY"/>
    <property type="match status" value="1"/>
</dbReference>
<feature type="modified residue" description="4-aspartylphosphate" evidence="2">
    <location>
        <position position="58"/>
    </location>
</feature>
<dbReference type="SMART" id="SM00448">
    <property type="entry name" value="REC"/>
    <property type="match status" value="1"/>
</dbReference>
<protein>
    <recommendedName>
        <fullName evidence="3">Response regulatory domain-containing protein</fullName>
    </recommendedName>
</protein>
<comment type="caution">
    <text evidence="4">The sequence shown here is derived from an EMBL/GenBank/DDBJ whole genome shotgun (WGS) entry which is preliminary data.</text>
</comment>
<name>A0A2G1QJK3_9HYPH</name>
<keyword evidence="5" id="KW-1185">Reference proteome</keyword>
<evidence type="ECO:0000259" key="3">
    <source>
        <dbReference type="PROSITE" id="PS50110"/>
    </source>
</evidence>
<dbReference type="Proteomes" id="UP000221168">
    <property type="component" value="Unassembled WGS sequence"/>
</dbReference>
<dbReference type="RefSeq" id="WP_099307723.1">
    <property type="nucleotide sequence ID" value="NZ_PDVP01000013.1"/>
</dbReference>
<dbReference type="SUPFAM" id="SSF52172">
    <property type="entry name" value="CheY-like"/>
    <property type="match status" value="1"/>
</dbReference>
<proteinExistence type="predicted"/>
<dbReference type="GO" id="GO:0000160">
    <property type="term" value="P:phosphorelay signal transduction system"/>
    <property type="evidence" value="ECO:0007669"/>
    <property type="project" value="InterPro"/>
</dbReference>
<dbReference type="Gene3D" id="3.40.50.2300">
    <property type="match status" value="1"/>
</dbReference>
<dbReference type="PANTHER" id="PTHR44591">
    <property type="entry name" value="STRESS RESPONSE REGULATOR PROTEIN 1"/>
    <property type="match status" value="1"/>
</dbReference>